<dbReference type="EMBL" id="DF842913">
    <property type="protein sequence ID" value="GAT46905.1"/>
    <property type="molecule type" value="Genomic_DNA"/>
</dbReference>
<feature type="region of interest" description="Disordered" evidence="1">
    <location>
        <begin position="342"/>
        <end position="373"/>
    </location>
</feature>
<dbReference type="Pfam" id="PF12706">
    <property type="entry name" value="Lactamase_B_2"/>
    <property type="match status" value="1"/>
</dbReference>
<name>A0ABQ0L7I5_MYCCL</name>
<protein>
    <submittedName>
        <fullName evidence="3">Zn-dependent hydrolase oxidoreductase family</fullName>
    </submittedName>
</protein>
<reference evidence="3" key="1">
    <citation type="submission" date="2014-09" db="EMBL/GenBank/DDBJ databases">
        <title>Genome sequence of the luminous mushroom Mycena chlorophos for searching fungal bioluminescence genes.</title>
        <authorList>
            <person name="Tanaka Y."/>
            <person name="Kasuga D."/>
            <person name="Oba Y."/>
            <person name="Hase S."/>
            <person name="Sato K."/>
            <person name="Oba Y."/>
            <person name="Sakakibara Y."/>
        </authorList>
    </citation>
    <scope>NUCLEOTIDE SEQUENCE</scope>
</reference>
<evidence type="ECO:0000259" key="2">
    <source>
        <dbReference type="PROSITE" id="PS50097"/>
    </source>
</evidence>
<sequence length="838" mass="92190">MSGPPSAPAQVAAAHQRHVSTASDGVASRIIRRHLDKSVTRSEEFWFHDGSIVLLVDTLMFRVHQTVLAAHSEVFAGLFMVPQPTMSAKEVEMAMIEGCHVVQLHDPAEDFVDLLKAIYRPGHFDQPPEELADLLSWLSGILRLSTKYLITSFRARSVALLKTKFPVTFAEYTLMHSNPARKHYKSDDVMRAARLAQECGMRELLPYIYYCVARMGLARIASDAQPTTDISWRDKAICLVGRERLRWAEMSLSHSFLFAFRPAPSCTTPTCAIAHGPQKEWRVLEAARAPNPLKAWTKWEALNVCGECVANAQKQHQAGREEVWGHLPVIFELPAWEELREKGKDTSSENGTPRVPSALDPSSSDQHPLPVKAADKRHASSVIIALCSGLIARASLFAACRVASTSARSSSLKPALTASARASATKLPHPRSMHKKSKTETGTGPVEVTETPLQASARAEREKAGKPAHWVGSQPNEFRNPWASWRNNWGSPGEMVGMFAKSASTAVGTPPQELVSQIPIRKPEWDKLTVAENAGKIKATWLGHACFLVELPSSTVGVRGPRILFDPVFSDRCSPSQWVGPKRFTPPPCSLEDVPDVDAIVISHNHYDHMDTASLKHLLQRTAHPPHVFAPLGHGNTAYFRSLGVPVSRTHCLDWWDARRVTVSADKATLAFDVTFTPGQHFTGRSLTDRFRTLWGGWVVETVDETNSIAKVYFGGDTGYRSVPSDTDDGPETLPVCPAFKDIGEKWGGFDLALIPIGAYDPRRFMSPIHCAPRDSVGIFKDIRARRALGMHWGAWVLTTEPITAPPKKLAEECAKAGIEEGVFGVCAIGETVVVDVA</sequence>
<keyword evidence="4" id="KW-1185">Reference proteome</keyword>
<keyword evidence="3" id="KW-0378">Hydrolase</keyword>
<evidence type="ECO:0000256" key="1">
    <source>
        <dbReference type="SAM" id="MobiDB-lite"/>
    </source>
</evidence>
<organism evidence="3 4">
    <name type="scientific">Mycena chlorophos</name>
    <name type="common">Agaric fungus</name>
    <name type="synonym">Agaricus chlorophos</name>
    <dbReference type="NCBI Taxonomy" id="658473"/>
    <lineage>
        <taxon>Eukaryota</taxon>
        <taxon>Fungi</taxon>
        <taxon>Dikarya</taxon>
        <taxon>Basidiomycota</taxon>
        <taxon>Agaricomycotina</taxon>
        <taxon>Agaricomycetes</taxon>
        <taxon>Agaricomycetidae</taxon>
        <taxon>Agaricales</taxon>
        <taxon>Marasmiineae</taxon>
        <taxon>Mycenaceae</taxon>
        <taxon>Mycena</taxon>
    </lineage>
</organism>
<dbReference type="Gene3D" id="3.30.710.10">
    <property type="entry name" value="Potassium Channel Kv1.1, Chain A"/>
    <property type="match status" value="1"/>
</dbReference>
<dbReference type="Pfam" id="PF00651">
    <property type="entry name" value="BTB"/>
    <property type="match status" value="1"/>
</dbReference>
<dbReference type="InterPro" id="IPR011333">
    <property type="entry name" value="SKP1/BTB/POZ_sf"/>
</dbReference>
<dbReference type="InterPro" id="IPR036866">
    <property type="entry name" value="RibonucZ/Hydroxyglut_hydro"/>
</dbReference>
<feature type="compositionally biased region" description="Basic residues" evidence="1">
    <location>
        <begin position="428"/>
        <end position="437"/>
    </location>
</feature>
<feature type="domain" description="BTB" evidence="2">
    <location>
        <begin position="50"/>
        <end position="119"/>
    </location>
</feature>
<dbReference type="PANTHER" id="PTHR15032">
    <property type="entry name" value="N-ACYL-PHOSPHATIDYLETHANOLAMINE-HYDROLYZING PHOSPHOLIPASE D"/>
    <property type="match status" value="1"/>
</dbReference>
<accession>A0ABQ0L7I5</accession>
<dbReference type="Gene3D" id="3.60.15.10">
    <property type="entry name" value="Ribonuclease Z/Hydroxyacylglutathione hydrolase-like"/>
    <property type="match status" value="1"/>
</dbReference>
<dbReference type="GO" id="GO:0016787">
    <property type="term" value="F:hydrolase activity"/>
    <property type="evidence" value="ECO:0007669"/>
    <property type="project" value="UniProtKB-KW"/>
</dbReference>
<dbReference type="CDD" id="cd18186">
    <property type="entry name" value="BTB_POZ_ZBTB_KLHL-like"/>
    <property type="match status" value="1"/>
</dbReference>
<feature type="region of interest" description="Disordered" evidence="1">
    <location>
        <begin position="410"/>
        <end position="446"/>
    </location>
</feature>
<dbReference type="PROSITE" id="PS50097">
    <property type="entry name" value="BTB"/>
    <property type="match status" value="1"/>
</dbReference>
<evidence type="ECO:0000313" key="3">
    <source>
        <dbReference type="EMBL" id="GAT46905.1"/>
    </source>
</evidence>
<dbReference type="SUPFAM" id="SSF56281">
    <property type="entry name" value="Metallo-hydrolase/oxidoreductase"/>
    <property type="match status" value="1"/>
</dbReference>
<proteinExistence type="predicted"/>
<gene>
    <name evidence="3" type="ORF">MCHLO_04400</name>
</gene>
<dbReference type="SUPFAM" id="SSF54695">
    <property type="entry name" value="POZ domain"/>
    <property type="match status" value="1"/>
</dbReference>
<dbReference type="PANTHER" id="PTHR15032:SF4">
    <property type="entry name" value="N-ACYL-PHOSPHATIDYLETHANOLAMINE-HYDROLYZING PHOSPHOLIPASE D"/>
    <property type="match status" value="1"/>
</dbReference>
<dbReference type="InterPro" id="IPR001279">
    <property type="entry name" value="Metallo-B-lactamas"/>
</dbReference>
<dbReference type="Proteomes" id="UP000815677">
    <property type="component" value="Unassembled WGS sequence"/>
</dbReference>
<evidence type="ECO:0000313" key="4">
    <source>
        <dbReference type="Proteomes" id="UP000815677"/>
    </source>
</evidence>
<dbReference type="InterPro" id="IPR000210">
    <property type="entry name" value="BTB/POZ_dom"/>
</dbReference>